<dbReference type="Proteomes" id="UP001218218">
    <property type="component" value="Unassembled WGS sequence"/>
</dbReference>
<feature type="chain" id="PRO_5041954809" evidence="2">
    <location>
        <begin position="18"/>
        <end position="119"/>
    </location>
</feature>
<dbReference type="EMBL" id="JARIHO010000025">
    <property type="protein sequence ID" value="KAJ7342589.1"/>
    <property type="molecule type" value="Genomic_DNA"/>
</dbReference>
<evidence type="ECO:0000256" key="2">
    <source>
        <dbReference type="SAM" id="SignalP"/>
    </source>
</evidence>
<accession>A0AAD7EN47</accession>
<sequence length="119" mass="13028">MVIPLTLVMLSVPAAMACYFATQEIPNLTLAGIGFALRWVAISTLVAGVWITVPASLWYYNNRAGSTGLTTRVIETAGAVDWLWAAVAGEGGPREDRRKPARTWSFLSKSRFHSPFDKN</sequence>
<feature type="transmembrane region" description="Helical" evidence="1">
    <location>
        <begin position="33"/>
        <end position="53"/>
    </location>
</feature>
<reference evidence="3" key="1">
    <citation type="submission" date="2023-03" db="EMBL/GenBank/DDBJ databases">
        <title>Massive genome expansion in bonnet fungi (Mycena s.s.) driven by repeated elements and novel gene families across ecological guilds.</title>
        <authorList>
            <consortium name="Lawrence Berkeley National Laboratory"/>
            <person name="Harder C.B."/>
            <person name="Miyauchi S."/>
            <person name="Viragh M."/>
            <person name="Kuo A."/>
            <person name="Thoen E."/>
            <person name="Andreopoulos B."/>
            <person name="Lu D."/>
            <person name="Skrede I."/>
            <person name="Drula E."/>
            <person name="Henrissat B."/>
            <person name="Morin E."/>
            <person name="Kohler A."/>
            <person name="Barry K."/>
            <person name="LaButti K."/>
            <person name="Morin E."/>
            <person name="Salamov A."/>
            <person name="Lipzen A."/>
            <person name="Mereny Z."/>
            <person name="Hegedus B."/>
            <person name="Baldrian P."/>
            <person name="Stursova M."/>
            <person name="Weitz H."/>
            <person name="Taylor A."/>
            <person name="Grigoriev I.V."/>
            <person name="Nagy L.G."/>
            <person name="Martin F."/>
            <person name="Kauserud H."/>
        </authorList>
    </citation>
    <scope>NUCLEOTIDE SEQUENCE</scope>
    <source>
        <strain evidence="3">CBHHK002</strain>
    </source>
</reference>
<keyword evidence="1" id="KW-0472">Membrane</keyword>
<keyword evidence="2" id="KW-0732">Signal</keyword>
<name>A0AAD7EN47_9AGAR</name>
<gene>
    <name evidence="3" type="ORF">DFH08DRAFT_811668</name>
</gene>
<dbReference type="AlphaFoldDB" id="A0AAD7EN47"/>
<comment type="caution">
    <text evidence="3">The sequence shown here is derived from an EMBL/GenBank/DDBJ whole genome shotgun (WGS) entry which is preliminary data.</text>
</comment>
<keyword evidence="1" id="KW-1133">Transmembrane helix</keyword>
<protein>
    <submittedName>
        <fullName evidence="3">Uncharacterized protein</fullName>
    </submittedName>
</protein>
<keyword evidence="1" id="KW-0812">Transmembrane</keyword>
<evidence type="ECO:0000313" key="4">
    <source>
        <dbReference type="Proteomes" id="UP001218218"/>
    </source>
</evidence>
<feature type="signal peptide" evidence="2">
    <location>
        <begin position="1"/>
        <end position="17"/>
    </location>
</feature>
<proteinExistence type="predicted"/>
<evidence type="ECO:0000313" key="3">
    <source>
        <dbReference type="EMBL" id="KAJ7342589.1"/>
    </source>
</evidence>
<organism evidence="3 4">
    <name type="scientific">Mycena albidolilacea</name>
    <dbReference type="NCBI Taxonomy" id="1033008"/>
    <lineage>
        <taxon>Eukaryota</taxon>
        <taxon>Fungi</taxon>
        <taxon>Dikarya</taxon>
        <taxon>Basidiomycota</taxon>
        <taxon>Agaricomycotina</taxon>
        <taxon>Agaricomycetes</taxon>
        <taxon>Agaricomycetidae</taxon>
        <taxon>Agaricales</taxon>
        <taxon>Marasmiineae</taxon>
        <taxon>Mycenaceae</taxon>
        <taxon>Mycena</taxon>
    </lineage>
</organism>
<keyword evidence="4" id="KW-1185">Reference proteome</keyword>
<evidence type="ECO:0000256" key="1">
    <source>
        <dbReference type="SAM" id="Phobius"/>
    </source>
</evidence>